<evidence type="ECO:0000256" key="1">
    <source>
        <dbReference type="ARBA" id="ARBA00004170"/>
    </source>
</evidence>
<feature type="domain" description="Protein kinase" evidence="17">
    <location>
        <begin position="41"/>
        <end position="340"/>
    </location>
</feature>
<comment type="catalytic activity">
    <reaction evidence="16">
        <text>L-threonyl-[protein] + ATP = O-phospho-L-threonyl-[protein] + ADP + H(+)</text>
        <dbReference type="Rhea" id="RHEA:46608"/>
        <dbReference type="Rhea" id="RHEA-COMP:11060"/>
        <dbReference type="Rhea" id="RHEA-COMP:11605"/>
        <dbReference type="ChEBI" id="CHEBI:15378"/>
        <dbReference type="ChEBI" id="CHEBI:30013"/>
        <dbReference type="ChEBI" id="CHEBI:30616"/>
        <dbReference type="ChEBI" id="CHEBI:61977"/>
        <dbReference type="ChEBI" id="CHEBI:456216"/>
        <dbReference type="EC" id="2.7.11.24"/>
    </reaction>
</comment>
<reference evidence="21" key="1">
    <citation type="submission" date="2024-07" db="EMBL/GenBank/DDBJ databases">
        <title>Two chromosome-level genome assemblies of Korean endemic species Abeliophyllum distichum and Forsythia ovata (Oleaceae).</title>
        <authorList>
            <person name="Jang H."/>
        </authorList>
    </citation>
    <scope>NUCLEOTIDE SEQUENCE [LARGE SCALE GENOMIC DNA]</scope>
</reference>
<feature type="binding site" evidence="15">
    <location>
        <position position="71"/>
    </location>
    <ligand>
        <name>ATP</name>
        <dbReference type="ChEBI" id="CHEBI:30616"/>
    </ligand>
</feature>
<dbReference type="PROSITE" id="PS00107">
    <property type="entry name" value="PROTEIN_KINASE_ATP"/>
    <property type="match status" value="1"/>
</dbReference>
<keyword evidence="21" id="KW-1185">Reference proteome</keyword>
<keyword evidence="5" id="KW-0134">Cell wall</keyword>
<evidence type="ECO:0000256" key="15">
    <source>
        <dbReference type="PROSITE-ProRule" id="PRU10141"/>
    </source>
</evidence>
<evidence type="ECO:0000256" key="7">
    <source>
        <dbReference type="ARBA" id="ARBA00022527"/>
    </source>
</evidence>
<keyword evidence="9" id="KW-0732">Signal</keyword>
<comment type="similarity">
    <text evidence="4">Belongs to the protein kinase superfamily. CMGC Ser/Thr protein kinase family. MAP kinase subfamily.</text>
</comment>
<keyword evidence="7 16" id="KW-0723">Serine/threonine-protein kinase</keyword>
<dbReference type="PROSITE" id="PS00108">
    <property type="entry name" value="PROTEIN_KINASE_ST"/>
    <property type="match status" value="1"/>
</dbReference>
<evidence type="ECO:0000259" key="18">
    <source>
        <dbReference type="PROSITE" id="PS50842"/>
    </source>
</evidence>
<evidence type="ECO:0000259" key="19">
    <source>
        <dbReference type="PROSITE" id="PS50843"/>
    </source>
</evidence>
<keyword evidence="11 16" id="KW-0418">Kinase</keyword>
<dbReference type="PRINTS" id="PR01226">
    <property type="entry name" value="EXPANSIN"/>
</dbReference>
<comment type="caution">
    <text evidence="20">The sequence shown here is derived from an EMBL/GenBank/DDBJ whole genome shotgun (WGS) entry which is preliminary data.</text>
</comment>
<accession>A0ABD1RL77</accession>
<dbReference type="InterPro" id="IPR011009">
    <property type="entry name" value="Kinase-like_dom_sf"/>
</dbReference>
<dbReference type="FunFam" id="3.30.200.20:FF:000046">
    <property type="entry name" value="Mitogen-activated protein kinase"/>
    <property type="match status" value="1"/>
</dbReference>
<dbReference type="InterPro" id="IPR036908">
    <property type="entry name" value="RlpA-like_sf"/>
</dbReference>
<evidence type="ECO:0000256" key="10">
    <source>
        <dbReference type="ARBA" id="ARBA00022741"/>
    </source>
</evidence>
<dbReference type="InterPro" id="IPR003527">
    <property type="entry name" value="MAP_kinase_CS"/>
</dbReference>
<dbReference type="Pfam" id="PF00069">
    <property type="entry name" value="Pkinase"/>
    <property type="match status" value="1"/>
</dbReference>
<dbReference type="SMART" id="SM00837">
    <property type="entry name" value="DPBB_1"/>
    <property type="match status" value="1"/>
</dbReference>
<dbReference type="PANTHER" id="PTHR31867">
    <property type="entry name" value="EXPANSIN-A15"/>
    <property type="match status" value="1"/>
</dbReference>
<dbReference type="PROSITE" id="PS50843">
    <property type="entry name" value="EXPANSIN_CBD"/>
    <property type="match status" value="1"/>
</dbReference>
<keyword evidence="12 15" id="KW-0067">ATP-binding</keyword>
<gene>
    <name evidence="20" type="ORF">Fot_42188</name>
</gene>
<dbReference type="Proteomes" id="UP001604277">
    <property type="component" value="Unassembled WGS sequence"/>
</dbReference>
<dbReference type="Gene3D" id="2.60.40.760">
    <property type="entry name" value="Expansin, cellulose-binding-like domain"/>
    <property type="match status" value="1"/>
</dbReference>
<evidence type="ECO:0000256" key="16">
    <source>
        <dbReference type="RuleBase" id="RU361165"/>
    </source>
</evidence>
<dbReference type="FunFam" id="1.10.510.10:FF:000013">
    <property type="entry name" value="Mitogen-activated protein kinase"/>
    <property type="match status" value="1"/>
</dbReference>
<dbReference type="PRINTS" id="PR01225">
    <property type="entry name" value="EXPANSNFAMLY"/>
</dbReference>
<feature type="domain" description="Expansin-like CBD" evidence="19">
    <location>
        <begin position="475"/>
        <end position="554"/>
    </location>
</feature>
<feature type="domain" description="Expansin-like EG45" evidence="18">
    <location>
        <begin position="351"/>
        <end position="465"/>
    </location>
</feature>
<dbReference type="PROSITE" id="PS01351">
    <property type="entry name" value="MAPK"/>
    <property type="match status" value="1"/>
</dbReference>
<dbReference type="AlphaFoldDB" id="A0ABD1RL77"/>
<name>A0ABD1RL77_9LAMI</name>
<keyword evidence="10 15" id="KW-0547">Nucleotide-binding</keyword>
<dbReference type="GO" id="GO:0010225">
    <property type="term" value="P:response to UV-C"/>
    <property type="evidence" value="ECO:0007669"/>
    <property type="project" value="UniProtKB-ARBA"/>
</dbReference>
<dbReference type="InterPro" id="IPR007112">
    <property type="entry name" value="Expansin/allergen_DPBB_dom"/>
</dbReference>
<sequence length="559" mass="62668">MAEMGGPGGQYTDFPVVATHGGQYIQYNIFGNLFEITTKYRPPIMPIGRGAYGIVCSVLNSETNEMVAIKKIANAFDNYMDAKRTLREIKLLRHLDHDNVVGIRDVIPPPLRREFSDVYIATELMDTDLHQIIRSNQSLSEEHSQYFLYQILRGLKYIHSANVIHRDLKPSNLLLNANCDLKICDFGLARPTAENEFMTEYVVTRWYRAPELLLNSSEYTAAIDVWSVGCIFMELMNRKPLFAGNDQVHQMHLLTELLGTPTDADLDFTRNEDARKYIRQLPRHPRQPLAKVFPHVNPLAIDLIDKMLTINPTKRITVAVQARIPGVYRGGSWQGAHATFYGGGDASGTMGGACGYGNLYSQGYGVNTAALSTALFNNGYSCGACFEIKCDNERQWCHAGSPSIFITATNFCPPNYALPNDNGGWCNPPRPHFDLAMPMFLKIAEYRAGIVPVVYRRVPCRKQGGIRFTINGFRYFNLVLVTNVAGAGDIVRVSIKGSKTGWMSMSRNWGQNWQSNSVLVGQAISFRVTGSDRRTSTSWNIAPPNWQFGQTFVGKNFRV</sequence>
<dbReference type="InterPro" id="IPR017441">
    <property type="entry name" value="Protein_kinase_ATP_BS"/>
</dbReference>
<dbReference type="EMBL" id="JBFOLJ010000012">
    <property type="protein sequence ID" value="KAL2488896.1"/>
    <property type="molecule type" value="Genomic_DNA"/>
</dbReference>
<comment type="activity regulation">
    <text evidence="16">Activated by threonine and tyrosine phosphorylation.</text>
</comment>
<evidence type="ECO:0000259" key="17">
    <source>
        <dbReference type="PROSITE" id="PS50011"/>
    </source>
</evidence>
<comment type="similarity">
    <text evidence="16">Belongs to the protein kinase superfamily. Ser/Thr protein kinase family. MAP kinase subfamily.</text>
</comment>
<dbReference type="SUPFAM" id="SSF49590">
    <property type="entry name" value="PHL pollen allergen"/>
    <property type="match status" value="1"/>
</dbReference>
<evidence type="ECO:0000313" key="21">
    <source>
        <dbReference type="Proteomes" id="UP001604277"/>
    </source>
</evidence>
<evidence type="ECO:0000256" key="6">
    <source>
        <dbReference type="ARBA" id="ARBA00022525"/>
    </source>
</evidence>
<comment type="similarity">
    <text evidence="3">Belongs to the expansin family. Expansin A subfamily.</text>
</comment>
<keyword evidence="8 16" id="KW-0808">Transferase</keyword>
<evidence type="ECO:0000256" key="14">
    <source>
        <dbReference type="ARBA" id="ARBA00023316"/>
    </source>
</evidence>
<comment type="cofactor">
    <cofactor evidence="16">
        <name>Mg(2+)</name>
        <dbReference type="ChEBI" id="CHEBI:18420"/>
    </cofactor>
</comment>
<evidence type="ECO:0000256" key="9">
    <source>
        <dbReference type="ARBA" id="ARBA00022729"/>
    </source>
</evidence>
<dbReference type="Gene3D" id="3.30.200.20">
    <property type="entry name" value="Phosphorylase Kinase, domain 1"/>
    <property type="match status" value="1"/>
</dbReference>
<dbReference type="GO" id="GO:0005524">
    <property type="term" value="F:ATP binding"/>
    <property type="evidence" value="ECO:0007669"/>
    <property type="project" value="UniProtKB-UniRule"/>
</dbReference>
<dbReference type="FunFam" id="2.40.40.10:FF:000001">
    <property type="entry name" value="Expansin"/>
    <property type="match status" value="1"/>
</dbReference>
<dbReference type="Gene3D" id="1.10.510.10">
    <property type="entry name" value="Transferase(Phosphotransferase) domain 1"/>
    <property type="match status" value="1"/>
</dbReference>
<keyword evidence="6" id="KW-0964">Secreted</keyword>
<dbReference type="SUPFAM" id="SSF50685">
    <property type="entry name" value="Barwin-like endoglucanases"/>
    <property type="match status" value="1"/>
</dbReference>
<dbReference type="InterPro" id="IPR008271">
    <property type="entry name" value="Ser/Thr_kinase_AS"/>
</dbReference>
<dbReference type="CDD" id="cd22274">
    <property type="entry name" value="DPBB_EXPA_N"/>
    <property type="match status" value="1"/>
</dbReference>
<dbReference type="InterPro" id="IPR007117">
    <property type="entry name" value="Expansin_CBD"/>
</dbReference>
<keyword evidence="13" id="KW-0472">Membrane</keyword>
<organism evidence="20 21">
    <name type="scientific">Forsythia ovata</name>
    <dbReference type="NCBI Taxonomy" id="205694"/>
    <lineage>
        <taxon>Eukaryota</taxon>
        <taxon>Viridiplantae</taxon>
        <taxon>Streptophyta</taxon>
        <taxon>Embryophyta</taxon>
        <taxon>Tracheophyta</taxon>
        <taxon>Spermatophyta</taxon>
        <taxon>Magnoliopsida</taxon>
        <taxon>eudicotyledons</taxon>
        <taxon>Gunneridae</taxon>
        <taxon>Pentapetalae</taxon>
        <taxon>asterids</taxon>
        <taxon>lamiids</taxon>
        <taxon>Lamiales</taxon>
        <taxon>Oleaceae</taxon>
        <taxon>Forsythieae</taxon>
        <taxon>Forsythia</taxon>
    </lineage>
</organism>
<dbReference type="InterPro" id="IPR000719">
    <property type="entry name" value="Prot_kinase_dom"/>
</dbReference>
<dbReference type="InterPro" id="IPR009009">
    <property type="entry name" value="RlpA-like_DPBB"/>
</dbReference>
<dbReference type="GO" id="GO:0016020">
    <property type="term" value="C:membrane"/>
    <property type="evidence" value="ECO:0007669"/>
    <property type="project" value="UniProtKB-SubCell"/>
</dbReference>
<dbReference type="SUPFAM" id="SSF56112">
    <property type="entry name" value="Protein kinase-like (PK-like)"/>
    <property type="match status" value="1"/>
</dbReference>
<dbReference type="InterPro" id="IPR002963">
    <property type="entry name" value="Expansin"/>
</dbReference>
<dbReference type="GO" id="GO:0004707">
    <property type="term" value="F:MAP kinase activity"/>
    <property type="evidence" value="ECO:0007669"/>
    <property type="project" value="UniProtKB-EC"/>
</dbReference>
<evidence type="ECO:0000256" key="12">
    <source>
        <dbReference type="ARBA" id="ARBA00022840"/>
    </source>
</evidence>
<dbReference type="FunFam" id="2.60.40.760:FF:000001">
    <property type="entry name" value="Expansin"/>
    <property type="match status" value="1"/>
</dbReference>
<keyword evidence="14" id="KW-0961">Cell wall biogenesis/degradation</keyword>
<dbReference type="GO" id="GO:0009653">
    <property type="term" value="P:anatomical structure morphogenesis"/>
    <property type="evidence" value="ECO:0007669"/>
    <property type="project" value="UniProtKB-ARBA"/>
</dbReference>
<dbReference type="Pfam" id="PF01357">
    <property type="entry name" value="Expansin_C"/>
    <property type="match status" value="1"/>
</dbReference>
<evidence type="ECO:0000313" key="20">
    <source>
        <dbReference type="EMBL" id="KAL2488896.1"/>
    </source>
</evidence>
<evidence type="ECO:0000256" key="13">
    <source>
        <dbReference type="ARBA" id="ARBA00023136"/>
    </source>
</evidence>
<dbReference type="Gene3D" id="2.40.40.10">
    <property type="entry name" value="RlpA-like domain"/>
    <property type="match status" value="1"/>
</dbReference>
<protein>
    <recommendedName>
        <fullName evidence="16">Mitogen-activated protein kinase</fullName>
        <ecNumber evidence="16">2.7.11.24</ecNumber>
    </recommendedName>
</protein>
<evidence type="ECO:0000256" key="3">
    <source>
        <dbReference type="ARBA" id="ARBA00005392"/>
    </source>
</evidence>
<evidence type="ECO:0000256" key="11">
    <source>
        <dbReference type="ARBA" id="ARBA00022777"/>
    </source>
</evidence>
<evidence type="ECO:0000256" key="2">
    <source>
        <dbReference type="ARBA" id="ARBA00004191"/>
    </source>
</evidence>
<dbReference type="InterPro" id="IPR036749">
    <property type="entry name" value="Expansin_CBD_sf"/>
</dbReference>
<dbReference type="EC" id="2.7.11.24" evidence="16"/>
<dbReference type="GO" id="GO:0071555">
    <property type="term" value="P:cell wall organization"/>
    <property type="evidence" value="ECO:0007669"/>
    <property type="project" value="UniProtKB-KW"/>
</dbReference>
<dbReference type="InterPro" id="IPR007118">
    <property type="entry name" value="Expan_Lol_pI"/>
</dbReference>
<keyword evidence="16" id="KW-0460">Magnesium</keyword>
<evidence type="ECO:0000256" key="4">
    <source>
        <dbReference type="ARBA" id="ARBA00008832"/>
    </source>
</evidence>
<evidence type="ECO:0000256" key="8">
    <source>
        <dbReference type="ARBA" id="ARBA00022679"/>
    </source>
</evidence>
<dbReference type="SMART" id="SM00220">
    <property type="entry name" value="S_TKc"/>
    <property type="match status" value="1"/>
</dbReference>
<dbReference type="PROSITE" id="PS50842">
    <property type="entry name" value="EXPANSIN_EG45"/>
    <property type="match status" value="1"/>
</dbReference>
<dbReference type="PROSITE" id="PS50011">
    <property type="entry name" value="PROTEIN_KINASE_DOM"/>
    <property type="match status" value="1"/>
</dbReference>
<evidence type="ECO:0000256" key="5">
    <source>
        <dbReference type="ARBA" id="ARBA00022512"/>
    </source>
</evidence>
<dbReference type="Pfam" id="PF03330">
    <property type="entry name" value="DPBB_1"/>
    <property type="match status" value="1"/>
</dbReference>
<proteinExistence type="inferred from homology"/>
<comment type="subcellular location">
    <subcellularLocation>
        <location evidence="1">Membrane</location>
        <topology evidence="1">Peripheral membrane protein</topology>
    </subcellularLocation>
    <subcellularLocation>
        <location evidence="2">Secreted</location>
        <location evidence="2">Cell wall</location>
    </subcellularLocation>
</comment>